<sequence>MVVKLSLLFPQSLDTDPHTPTSPFFIPRLPQSGLRLDHIPVLKGKSVVNKRVQPTEPDGGVIISNLIRGSHCKQTEATPDSSHPVVP</sequence>
<protein>
    <submittedName>
        <fullName evidence="1">Uncharacterized protein</fullName>
    </submittedName>
</protein>
<evidence type="ECO:0000313" key="1">
    <source>
        <dbReference type="EMBL" id="KAK0041247.1"/>
    </source>
</evidence>
<dbReference type="AlphaFoldDB" id="A0AAD8ART9"/>
<gene>
    <name evidence="1" type="ORF">Bpfe_029340</name>
</gene>
<accession>A0AAD8ART9</accession>
<reference evidence="1" key="2">
    <citation type="submission" date="2023-04" db="EMBL/GenBank/DDBJ databases">
        <authorList>
            <person name="Bu L."/>
            <person name="Lu L."/>
            <person name="Laidemitt M.R."/>
            <person name="Zhang S.M."/>
            <person name="Mutuku M."/>
            <person name="Mkoji G."/>
            <person name="Steinauer M."/>
            <person name="Loker E.S."/>
        </authorList>
    </citation>
    <scope>NUCLEOTIDE SEQUENCE</scope>
    <source>
        <strain evidence="1">KasaAsao</strain>
        <tissue evidence="1">Whole Snail</tissue>
    </source>
</reference>
<dbReference type="Proteomes" id="UP001233172">
    <property type="component" value="Unassembled WGS sequence"/>
</dbReference>
<reference evidence="1" key="1">
    <citation type="journal article" date="2023" name="PLoS Negl. Trop. Dis.">
        <title>A genome sequence for Biomphalaria pfeifferi, the major vector snail for the human-infecting parasite Schistosoma mansoni.</title>
        <authorList>
            <person name="Bu L."/>
            <person name="Lu L."/>
            <person name="Laidemitt M.R."/>
            <person name="Zhang S.M."/>
            <person name="Mutuku M."/>
            <person name="Mkoji G."/>
            <person name="Steinauer M."/>
            <person name="Loker E.S."/>
        </authorList>
    </citation>
    <scope>NUCLEOTIDE SEQUENCE</scope>
    <source>
        <strain evidence="1">KasaAsao</strain>
    </source>
</reference>
<comment type="caution">
    <text evidence="1">The sequence shown here is derived from an EMBL/GenBank/DDBJ whole genome shotgun (WGS) entry which is preliminary data.</text>
</comment>
<name>A0AAD8ART9_BIOPF</name>
<organism evidence="1 2">
    <name type="scientific">Biomphalaria pfeifferi</name>
    <name type="common">Bloodfluke planorb</name>
    <name type="synonym">Freshwater snail</name>
    <dbReference type="NCBI Taxonomy" id="112525"/>
    <lineage>
        <taxon>Eukaryota</taxon>
        <taxon>Metazoa</taxon>
        <taxon>Spiralia</taxon>
        <taxon>Lophotrochozoa</taxon>
        <taxon>Mollusca</taxon>
        <taxon>Gastropoda</taxon>
        <taxon>Heterobranchia</taxon>
        <taxon>Euthyneura</taxon>
        <taxon>Panpulmonata</taxon>
        <taxon>Hygrophila</taxon>
        <taxon>Lymnaeoidea</taxon>
        <taxon>Planorbidae</taxon>
        <taxon>Biomphalaria</taxon>
    </lineage>
</organism>
<proteinExistence type="predicted"/>
<keyword evidence="2" id="KW-1185">Reference proteome</keyword>
<dbReference type="EMBL" id="JASAOG010000282">
    <property type="protein sequence ID" value="KAK0041247.1"/>
    <property type="molecule type" value="Genomic_DNA"/>
</dbReference>
<evidence type="ECO:0000313" key="2">
    <source>
        <dbReference type="Proteomes" id="UP001233172"/>
    </source>
</evidence>